<proteinExistence type="predicted"/>
<evidence type="ECO:0008006" key="3">
    <source>
        <dbReference type="Google" id="ProtNLM"/>
    </source>
</evidence>
<dbReference type="Proteomes" id="UP001497623">
    <property type="component" value="Unassembled WGS sequence"/>
</dbReference>
<reference evidence="1 2" key="1">
    <citation type="submission" date="2024-05" db="EMBL/GenBank/DDBJ databases">
        <authorList>
            <person name="Wallberg A."/>
        </authorList>
    </citation>
    <scope>NUCLEOTIDE SEQUENCE [LARGE SCALE GENOMIC DNA]</scope>
</reference>
<gene>
    <name evidence="1" type="ORF">MNOR_LOCUS3145</name>
</gene>
<dbReference type="EMBL" id="CAXKWB010001033">
    <property type="protein sequence ID" value="CAL4063179.1"/>
    <property type="molecule type" value="Genomic_DNA"/>
</dbReference>
<name>A0AAV2PSZ3_MEGNR</name>
<dbReference type="SUPFAM" id="SSF56436">
    <property type="entry name" value="C-type lectin-like"/>
    <property type="match status" value="1"/>
</dbReference>
<comment type="caution">
    <text evidence="1">The sequence shown here is derived from an EMBL/GenBank/DDBJ whole genome shotgun (WGS) entry which is preliminary data.</text>
</comment>
<protein>
    <recommendedName>
        <fullName evidence="3">C-type lectin domain-containing protein</fullName>
    </recommendedName>
</protein>
<accession>A0AAV2PSZ3</accession>
<evidence type="ECO:0000313" key="2">
    <source>
        <dbReference type="Proteomes" id="UP001497623"/>
    </source>
</evidence>
<feature type="non-terminal residue" evidence="1">
    <location>
        <position position="176"/>
    </location>
</feature>
<dbReference type="AlphaFoldDB" id="A0AAV2PSZ3"/>
<organism evidence="1 2">
    <name type="scientific">Meganyctiphanes norvegica</name>
    <name type="common">Northern krill</name>
    <name type="synonym">Thysanopoda norvegica</name>
    <dbReference type="NCBI Taxonomy" id="48144"/>
    <lineage>
        <taxon>Eukaryota</taxon>
        <taxon>Metazoa</taxon>
        <taxon>Ecdysozoa</taxon>
        <taxon>Arthropoda</taxon>
        <taxon>Crustacea</taxon>
        <taxon>Multicrustacea</taxon>
        <taxon>Malacostraca</taxon>
        <taxon>Eumalacostraca</taxon>
        <taxon>Eucarida</taxon>
        <taxon>Euphausiacea</taxon>
        <taxon>Euphausiidae</taxon>
        <taxon>Meganyctiphanes</taxon>
    </lineage>
</organism>
<dbReference type="CDD" id="cd00037">
    <property type="entry name" value="CLECT"/>
    <property type="match status" value="1"/>
</dbReference>
<evidence type="ECO:0000313" key="1">
    <source>
        <dbReference type="EMBL" id="CAL4063179.1"/>
    </source>
</evidence>
<dbReference type="Gene3D" id="3.10.100.10">
    <property type="entry name" value="Mannose-Binding Protein A, subunit A"/>
    <property type="match status" value="1"/>
</dbReference>
<sequence length="176" mass="18869">MAEIKKVKKGCSKGCVCCIAGKKKCETMSYCKDVGGECTKKKKCDGSIKKVKKGCSKGCVCCIAEKCETWDKCKAVGGECTKKKECDGKIEKVKKGCSKGCICCISGKCPGGVMIGYECLWFSKESLTWDAAKTACKYRGQALASLDDPQAVLDYVLENYGDESFFLGGSDAAKEG</sequence>
<keyword evidence="2" id="KW-1185">Reference proteome</keyword>
<dbReference type="InterPro" id="IPR016186">
    <property type="entry name" value="C-type_lectin-like/link_sf"/>
</dbReference>
<dbReference type="InterPro" id="IPR016187">
    <property type="entry name" value="CTDL_fold"/>
</dbReference>